<reference evidence="15" key="1">
    <citation type="journal article" date="2023" name="Insect Mol. Biol.">
        <title>Genome sequencing provides insights into the evolution of gene families encoding plant cell wall-degrading enzymes in longhorned beetles.</title>
        <authorList>
            <person name="Shin N.R."/>
            <person name="Okamura Y."/>
            <person name="Kirsch R."/>
            <person name="Pauchet Y."/>
        </authorList>
    </citation>
    <scope>NUCLEOTIDE SEQUENCE</scope>
    <source>
        <strain evidence="15">AMC_N1</strain>
    </source>
</reference>
<comment type="catalytic activity">
    <reaction evidence="1">
        <text>Cleaves type-1 transmembrane domains using a catalytic dyad composed of serine and histidine that are contributed by different transmembrane domains.</text>
        <dbReference type="EC" id="3.4.21.105"/>
    </reaction>
</comment>
<dbReference type="InterPro" id="IPR035952">
    <property type="entry name" value="Rhomboid-like_sf"/>
</dbReference>
<dbReference type="InterPro" id="IPR017213">
    <property type="entry name" value="Peptidase_S54_rhomboid_met"/>
</dbReference>
<evidence type="ECO:0000256" key="2">
    <source>
        <dbReference type="ARBA" id="ARBA00004141"/>
    </source>
</evidence>
<gene>
    <name evidence="15" type="ORF">NQ318_004894</name>
</gene>
<keyword evidence="7" id="KW-0378">Hydrolase</keyword>
<feature type="transmembrane region" description="Helical" evidence="13">
    <location>
        <begin position="5"/>
        <end position="24"/>
    </location>
</feature>
<protein>
    <recommendedName>
        <fullName evidence="4">rhomboid protease</fullName>
        <ecNumber evidence="4">3.4.21.105</ecNumber>
    </recommendedName>
</protein>
<evidence type="ECO:0000259" key="14">
    <source>
        <dbReference type="Pfam" id="PF01694"/>
    </source>
</evidence>
<evidence type="ECO:0000256" key="10">
    <source>
        <dbReference type="ARBA" id="ARBA00023136"/>
    </source>
</evidence>
<feature type="transmembrane region" description="Helical" evidence="13">
    <location>
        <begin position="196"/>
        <end position="217"/>
    </location>
</feature>
<dbReference type="GO" id="GO:0006508">
    <property type="term" value="P:proteolysis"/>
    <property type="evidence" value="ECO:0007669"/>
    <property type="project" value="UniProtKB-KW"/>
</dbReference>
<dbReference type="InterPro" id="IPR022764">
    <property type="entry name" value="Peptidase_S54_rhomboid_dom"/>
</dbReference>
<feature type="transmembrane region" description="Helical" evidence="13">
    <location>
        <begin position="166"/>
        <end position="184"/>
    </location>
</feature>
<dbReference type="GO" id="GO:0016020">
    <property type="term" value="C:membrane"/>
    <property type="evidence" value="ECO:0007669"/>
    <property type="project" value="UniProtKB-SubCell"/>
</dbReference>
<evidence type="ECO:0000256" key="5">
    <source>
        <dbReference type="ARBA" id="ARBA00022670"/>
    </source>
</evidence>
<dbReference type="FunFam" id="1.20.1540.10:FF:000007">
    <property type="entry name" value="Rhomboid like 2"/>
    <property type="match status" value="1"/>
</dbReference>
<comment type="similarity">
    <text evidence="3 11">Belongs to the peptidase S54 family.</text>
</comment>
<dbReference type="PANTHER" id="PTHR45840:SF2">
    <property type="entry name" value="PROTEIN RHOMBOID-RELATED"/>
    <property type="match status" value="1"/>
</dbReference>
<name>A0AAV8Z0A0_9CUCU</name>
<evidence type="ECO:0000256" key="4">
    <source>
        <dbReference type="ARBA" id="ARBA00013039"/>
    </source>
</evidence>
<feature type="transmembrane region" description="Helical" evidence="13">
    <location>
        <begin position="143"/>
        <end position="160"/>
    </location>
</feature>
<comment type="caution">
    <text evidence="15">The sequence shown here is derived from an EMBL/GenBank/DDBJ whole genome shotgun (WGS) entry which is preliminary data.</text>
</comment>
<feature type="transmembrane region" description="Helical" evidence="13">
    <location>
        <begin position="54"/>
        <end position="79"/>
    </location>
</feature>
<evidence type="ECO:0000256" key="1">
    <source>
        <dbReference type="ARBA" id="ARBA00000156"/>
    </source>
</evidence>
<feature type="active site" evidence="12">
    <location>
        <position position="169"/>
    </location>
</feature>
<evidence type="ECO:0000313" key="15">
    <source>
        <dbReference type="EMBL" id="KAJ8957414.1"/>
    </source>
</evidence>
<dbReference type="InterPro" id="IPR051739">
    <property type="entry name" value="Rhomboid_IM_Serine_Proteases"/>
</dbReference>
<keyword evidence="8" id="KW-0720">Serine protease</keyword>
<feature type="domain" description="Peptidase S54 rhomboid" evidence="14">
    <location>
        <begin position="50"/>
        <end position="185"/>
    </location>
</feature>
<evidence type="ECO:0000256" key="13">
    <source>
        <dbReference type="SAM" id="Phobius"/>
    </source>
</evidence>
<evidence type="ECO:0000256" key="6">
    <source>
        <dbReference type="ARBA" id="ARBA00022692"/>
    </source>
</evidence>
<feature type="transmembrane region" description="Helical" evidence="13">
    <location>
        <begin position="114"/>
        <end position="136"/>
    </location>
</feature>
<dbReference type="AlphaFoldDB" id="A0AAV8Z0A0"/>
<dbReference type="Gene3D" id="1.20.1540.10">
    <property type="entry name" value="Rhomboid-like"/>
    <property type="match status" value="1"/>
</dbReference>
<evidence type="ECO:0000256" key="8">
    <source>
        <dbReference type="ARBA" id="ARBA00022825"/>
    </source>
</evidence>
<dbReference type="PIRSF" id="PIRSF037470">
    <property type="entry name" value="Rhomboid"/>
    <property type="match status" value="1"/>
</dbReference>
<dbReference type="SUPFAM" id="SSF144091">
    <property type="entry name" value="Rhomboid-like"/>
    <property type="match status" value="1"/>
</dbReference>
<feature type="transmembrane region" description="Helical" evidence="13">
    <location>
        <begin position="91"/>
        <end position="108"/>
    </location>
</feature>
<organism evidence="15 16">
    <name type="scientific">Aromia moschata</name>
    <dbReference type="NCBI Taxonomy" id="1265417"/>
    <lineage>
        <taxon>Eukaryota</taxon>
        <taxon>Metazoa</taxon>
        <taxon>Ecdysozoa</taxon>
        <taxon>Arthropoda</taxon>
        <taxon>Hexapoda</taxon>
        <taxon>Insecta</taxon>
        <taxon>Pterygota</taxon>
        <taxon>Neoptera</taxon>
        <taxon>Endopterygota</taxon>
        <taxon>Coleoptera</taxon>
        <taxon>Polyphaga</taxon>
        <taxon>Cucujiformia</taxon>
        <taxon>Chrysomeloidea</taxon>
        <taxon>Cerambycidae</taxon>
        <taxon>Cerambycinae</taxon>
        <taxon>Callichromatini</taxon>
        <taxon>Aromia</taxon>
    </lineage>
</organism>
<dbReference type="EC" id="3.4.21.105" evidence="4"/>
<comment type="subcellular location">
    <subcellularLocation>
        <location evidence="2">Membrane</location>
        <topology evidence="2">Multi-pass membrane protein</topology>
    </subcellularLocation>
</comment>
<keyword evidence="9 13" id="KW-1133">Transmembrane helix</keyword>
<evidence type="ECO:0000256" key="9">
    <source>
        <dbReference type="ARBA" id="ARBA00022989"/>
    </source>
</evidence>
<dbReference type="Pfam" id="PF01694">
    <property type="entry name" value="Rhomboid"/>
    <property type="match status" value="1"/>
</dbReference>
<accession>A0AAV8Z0A0</accession>
<keyword evidence="10 13" id="KW-0472">Membrane</keyword>
<dbReference type="EMBL" id="JAPWTK010000023">
    <property type="protein sequence ID" value="KAJ8957414.1"/>
    <property type="molecule type" value="Genomic_DNA"/>
</dbReference>
<feature type="active site" description="Nucleophile" evidence="12">
    <location>
        <position position="118"/>
    </location>
</feature>
<keyword evidence="16" id="KW-1185">Reference proteome</keyword>
<dbReference type="Proteomes" id="UP001162162">
    <property type="component" value="Unassembled WGS sequence"/>
</dbReference>
<evidence type="ECO:0000256" key="7">
    <source>
        <dbReference type="ARBA" id="ARBA00022801"/>
    </source>
</evidence>
<evidence type="ECO:0000313" key="16">
    <source>
        <dbReference type="Proteomes" id="UP001162162"/>
    </source>
</evidence>
<evidence type="ECO:0000256" key="11">
    <source>
        <dbReference type="PIRNR" id="PIRNR037470"/>
    </source>
</evidence>
<evidence type="ECO:0000256" key="12">
    <source>
        <dbReference type="PIRSR" id="PIRSR037470-50"/>
    </source>
</evidence>
<keyword evidence="5" id="KW-0645">Protease</keyword>
<proteinExistence type="inferred from homology"/>
<dbReference type="GO" id="GO:0004252">
    <property type="term" value="F:serine-type endopeptidase activity"/>
    <property type="evidence" value="ECO:0007669"/>
    <property type="project" value="UniProtKB-UniRule"/>
</dbReference>
<keyword evidence="6 13" id="KW-0812">Transmembrane</keyword>
<evidence type="ECO:0000256" key="3">
    <source>
        <dbReference type="ARBA" id="ARBA00009045"/>
    </source>
</evidence>
<dbReference type="PANTHER" id="PTHR45840">
    <property type="entry name" value="RHOMBOID-RELATED PROTEIN"/>
    <property type="match status" value="1"/>
</dbReference>
<sequence length="243" mass="26868">MVCFLFFKHVFFLLQLGFFTYYSISTGELNPAGPVPIDSIFIYRPDKRIEIWRFLLYMMLHAGWLHLGFNLVVQLLVGLPLEMVHGSGRVALIYMAGVVAGSLGTSVFDTDVYLVGASGGVYALLAAHLANVLLNYNNMQCGILRLFGIFAIGKYAEEIMGPPVSYVAHLTGALAGLTIGLLVLKNFEQKLHEQLLWWVALGVYAACTIFAILFNIMNPTVDTVENLGDGVNSQYVLYNRFGV</sequence>